<dbReference type="Proteomes" id="UP000194432">
    <property type="component" value="Chromosome 1"/>
</dbReference>
<dbReference type="PANTHER" id="PTHR16128:SF5">
    <property type="entry name" value="FAD_NAD(P)-BINDING OXIDOREDUCTASE FAMILY PROTEIN"/>
    <property type="match status" value="1"/>
</dbReference>
<protein>
    <submittedName>
        <fullName evidence="2">Amine oxidase</fullName>
    </submittedName>
</protein>
<feature type="domain" description="Amine oxidase" evidence="1">
    <location>
        <begin position="90"/>
        <end position="330"/>
    </location>
</feature>
<dbReference type="KEGG" id="acin:CBP34_10240"/>
<dbReference type="EMBL" id="CP021361">
    <property type="protein sequence ID" value="ART51960.1"/>
    <property type="molecule type" value="Genomic_DNA"/>
</dbReference>
<organism evidence="2 3">
    <name type="scientific">Acidovorax carolinensis</name>
    <dbReference type="NCBI Taxonomy" id="553814"/>
    <lineage>
        <taxon>Bacteria</taxon>
        <taxon>Pseudomonadati</taxon>
        <taxon>Pseudomonadota</taxon>
        <taxon>Betaproteobacteria</taxon>
        <taxon>Burkholderiales</taxon>
        <taxon>Comamonadaceae</taxon>
        <taxon>Acidovorax</taxon>
    </lineage>
</organism>
<dbReference type="GO" id="GO:0016491">
    <property type="term" value="F:oxidoreductase activity"/>
    <property type="evidence" value="ECO:0007669"/>
    <property type="project" value="InterPro"/>
</dbReference>
<keyword evidence="3" id="KW-1185">Reference proteome</keyword>
<name>A0A240U3L8_9BURK</name>
<sequence>MAGVVCARTLVQAGHQVTVFEKSSRAGGRTTTIDSPFGSFDAGAQYFTVRDPRFAQAIDTVPGVCRPWSANAVRVLDAAGRVAAAGLPTREPHWVASPGMSALVTTWAAPLLQAGQLITDTRVSSIERDPLDGAHWQVRTEGAGGTQHVYAGFDAVLLAQPATPAQALLAVSALETPLSTAMARVTTAPCWTLMLAYPQAVRPGLTTLGPQWNAARSTHHRISWLARESSKPGRTTVERWTVQASPAWSAEHLEDDAERVQSKLLKAFSEVTGIRAEPTHADTRRWRYAQTTQPMGQSHLWDASMALGACGDWCLGHRLEDAFVSGLELALAVA</sequence>
<gene>
    <name evidence="2" type="ORF">CBP34_10240</name>
</gene>
<dbReference type="Pfam" id="PF01593">
    <property type="entry name" value="Amino_oxidase"/>
    <property type="match status" value="2"/>
</dbReference>
<dbReference type="SUPFAM" id="SSF51905">
    <property type="entry name" value="FAD/NAD(P)-binding domain"/>
    <property type="match status" value="1"/>
</dbReference>
<reference evidence="2 3" key="1">
    <citation type="submission" date="2017-05" db="EMBL/GenBank/DDBJ databases">
        <title>Polyphasic characterization of four soil-derived phenanthrene-degrading Acidovorax strains and proposal of Acidovorax phenanthrenivorans sp. nov.</title>
        <authorList>
            <person name="Singleton D.R."/>
            <person name="Lee J."/>
            <person name="Dickey A.N."/>
            <person name="Stroud A."/>
            <person name="Scholl E.H."/>
            <person name="Wright F.A."/>
            <person name="Aitken M.D."/>
        </authorList>
    </citation>
    <scope>NUCLEOTIDE SEQUENCE [LARGE SCALE GENOMIC DNA]</scope>
    <source>
        <strain evidence="2">NA3</strain>
    </source>
</reference>
<evidence type="ECO:0000259" key="1">
    <source>
        <dbReference type="Pfam" id="PF01593"/>
    </source>
</evidence>
<accession>A0A240U3L8</accession>
<dbReference type="InterPro" id="IPR002937">
    <property type="entry name" value="Amino_oxidase"/>
</dbReference>
<dbReference type="AlphaFoldDB" id="A0A240U3L8"/>
<dbReference type="Gene3D" id="3.50.50.60">
    <property type="entry name" value="FAD/NAD(P)-binding domain"/>
    <property type="match status" value="1"/>
</dbReference>
<feature type="domain" description="Amine oxidase" evidence="1">
    <location>
        <begin position="1"/>
        <end position="58"/>
    </location>
</feature>
<evidence type="ECO:0000313" key="2">
    <source>
        <dbReference type="EMBL" id="ART51960.1"/>
    </source>
</evidence>
<dbReference type="InterPro" id="IPR036188">
    <property type="entry name" value="FAD/NAD-bd_sf"/>
</dbReference>
<evidence type="ECO:0000313" key="3">
    <source>
        <dbReference type="Proteomes" id="UP000194432"/>
    </source>
</evidence>
<dbReference type="PANTHER" id="PTHR16128">
    <property type="entry name" value="FAD/NAD(P)-BINDING OXIDOREDUCTASE FAMILY PROTEIN"/>
    <property type="match status" value="1"/>
</dbReference>
<proteinExistence type="predicted"/>
<dbReference type="Gene3D" id="3.90.660.10">
    <property type="match status" value="1"/>
</dbReference>